<evidence type="ECO:0000313" key="2">
    <source>
        <dbReference type="EMBL" id="GFP52736.1"/>
    </source>
</evidence>
<dbReference type="AlphaFoldDB" id="A0A6V8QLT2"/>
<feature type="region of interest" description="Disordered" evidence="1">
    <location>
        <begin position="1"/>
        <end position="70"/>
    </location>
</feature>
<evidence type="ECO:0000313" key="3">
    <source>
        <dbReference type="Proteomes" id="UP000517252"/>
    </source>
</evidence>
<evidence type="ECO:0000256" key="1">
    <source>
        <dbReference type="SAM" id="MobiDB-lite"/>
    </source>
</evidence>
<organism evidence="2 3">
    <name type="scientific">Trichoderma asperellum</name>
    <name type="common">Filamentous fungus</name>
    <dbReference type="NCBI Taxonomy" id="101201"/>
    <lineage>
        <taxon>Eukaryota</taxon>
        <taxon>Fungi</taxon>
        <taxon>Dikarya</taxon>
        <taxon>Ascomycota</taxon>
        <taxon>Pezizomycotina</taxon>
        <taxon>Sordariomycetes</taxon>
        <taxon>Hypocreomycetidae</taxon>
        <taxon>Hypocreales</taxon>
        <taxon>Hypocreaceae</taxon>
        <taxon>Trichoderma</taxon>
    </lineage>
</organism>
<protein>
    <submittedName>
        <fullName evidence="2">Uncharacterized protein</fullName>
    </submittedName>
</protein>
<dbReference type="EMBL" id="BLZH01000001">
    <property type="protein sequence ID" value="GFP52736.1"/>
    <property type="molecule type" value="Genomic_DNA"/>
</dbReference>
<dbReference type="OrthoDB" id="10589884at2759"/>
<dbReference type="Proteomes" id="UP000517252">
    <property type="component" value="Unassembled WGS sequence"/>
</dbReference>
<reference evidence="2 3" key="1">
    <citation type="submission" date="2020-07" db="EMBL/GenBank/DDBJ databases">
        <title>Trichoderma asperellum IC-1 whole genome shotgun sequence.</title>
        <authorList>
            <person name="Kanamasa S."/>
            <person name="Takahashi H."/>
        </authorList>
    </citation>
    <scope>NUCLEOTIDE SEQUENCE [LARGE SCALE GENOMIC DNA]</scope>
    <source>
        <strain evidence="2 3">IC-1</strain>
    </source>
</reference>
<comment type="caution">
    <text evidence="2">The sequence shown here is derived from an EMBL/GenBank/DDBJ whole genome shotgun (WGS) entry which is preliminary data.</text>
</comment>
<proteinExistence type="predicted"/>
<feature type="compositionally biased region" description="Polar residues" evidence="1">
    <location>
        <begin position="12"/>
        <end position="22"/>
    </location>
</feature>
<sequence length="192" mass="20506">MYSEAPFFPTRFTVQSSSSQQRGGLHPEQRYSAPVAGKAAGGHKGAQRRSTLASARSPAPASTLTPTPRVRHAAQAAQLESYLDYGASRSAEVGVRPSTSCQLEYRQRQALVPRQGTRCGGDVAGTGTGTQCRPERRQPRRCPCAVASVPAALSVLTVGQLKGPWPKYALLLEYDAAPNRMPYLQGCAPPVL</sequence>
<feature type="compositionally biased region" description="Low complexity" evidence="1">
    <location>
        <begin position="48"/>
        <end position="68"/>
    </location>
</feature>
<accession>A0A6V8QLT2</accession>
<name>A0A6V8QLT2_TRIAP</name>
<gene>
    <name evidence="2" type="ORF">TASIC1_0001088800</name>
</gene>